<reference evidence="4" key="1">
    <citation type="journal article" date="2024" name="Gigascience">
        <title>Chromosome-level genome of the poultry shaft louse Menopon gallinae provides insight into the host-switching and adaptive evolution of parasitic lice.</title>
        <authorList>
            <person name="Xu Y."/>
            <person name="Ma L."/>
            <person name="Liu S."/>
            <person name="Liang Y."/>
            <person name="Liu Q."/>
            <person name="He Z."/>
            <person name="Tian L."/>
            <person name="Duan Y."/>
            <person name="Cai W."/>
            <person name="Li H."/>
            <person name="Song F."/>
        </authorList>
    </citation>
    <scope>NUCLEOTIDE SEQUENCE</scope>
    <source>
        <strain evidence="4">Cailab_2023a</strain>
    </source>
</reference>
<feature type="region of interest" description="Disordered" evidence="2">
    <location>
        <begin position="398"/>
        <end position="475"/>
    </location>
</feature>
<dbReference type="EMBL" id="JARGDH010000002">
    <property type="protein sequence ID" value="KAL0276644.1"/>
    <property type="molecule type" value="Genomic_DNA"/>
</dbReference>
<protein>
    <recommendedName>
        <fullName evidence="3">PH domain-containing protein</fullName>
    </recommendedName>
</protein>
<dbReference type="SMART" id="SM00233">
    <property type="entry name" value="PH"/>
    <property type="match status" value="1"/>
</dbReference>
<dbReference type="InterPro" id="IPR012966">
    <property type="entry name" value="AHD"/>
</dbReference>
<dbReference type="InterPro" id="IPR037840">
    <property type="entry name" value="PH_Anillin"/>
</dbReference>
<dbReference type="GO" id="GO:0005826">
    <property type="term" value="C:actomyosin contractile ring"/>
    <property type="evidence" value="ECO:0007669"/>
    <property type="project" value="TreeGrafter"/>
</dbReference>
<feature type="region of interest" description="Disordered" evidence="2">
    <location>
        <begin position="195"/>
        <end position="226"/>
    </location>
</feature>
<dbReference type="PROSITE" id="PS50003">
    <property type="entry name" value="PH_DOMAIN"/>
    <property type="match status" value="1"/>
</dbReference>
<dbReference type="SUPFAM" id="SSF50729">
    <property type="entry name" value="PH domain-like"/>
    <property type="match status" value="1"/>
</dbReference>
<dbReference type="GO" id="GO:0000281">
    <property type="term" value="P:mitotic cytokinesis"/>
    <property type="evidence" value="ECO:0007669"/>
    <property type="project" value="TreeGrafter"/>
</dbReference>
<feature type="compositionally biased region" description="Polar residues" evidence="2">
    <location>
        <begin position="430"/>
        <end position="446"/>
    </location>
</feature>
<sequence>MDPFTQTMMEKTRLRREKLNEYLSRDFGVRQPLSEKNGSTDFCHREITKNDVSKPALQKGSTSDSENMESNTLVKPSVDSEPVKEPFGCTENNFQKSRSCKLGRLAELATKIKEWEDELDKPKQCPSASKVAKVSNKKSVTKTEDKSCPTPRAAEDEKKTEKQVIWDTAVIKSLESQGFALSRNESRLTYDFEEKERKVVKPSEPPKTKFPASPSKRLDSDVSGKEVLAKRNSPRLKTENKDSIVLKKANFFESQQRLASPIKVEKDPTELSISERKALFEKNAGEAPMPKVAFATPLPAKLAGVSSNKTDSDRSASKVKTGIAFEKNLATKPATPIHKAGSEPSAKRILMAEEPEKENKVKIQKEMFEKGLGAKNESEPPRNVDIAARERELEYLKKRWDHNKNFSERETPKIPDPPPMPPTLITSSPARTSAVSTPVKNNNNDSGRLYPSLSEFEESDSDKPGTEDDSINKSRNSDLYLNMSFSDILAAKKDDPPSSKENSFTSEMRESQVLSKIDEFLDNALDELSSTTEYEGDDECAPSPPKISKSTSFEYRGPSEESNALVHTVSFYRKQQQSSLNNPTANSFKSIRREENVVEDIPVEEEGVLVENKIQELLQEINKQQTIISQASQALNLCLSTVEFSNSGEQVESERLLLLANHKRQACLNEIQRLKVENSIRPRGSNQQLTEKGDIIITNIAIPLKRDALLSMAAVESMQYLVCLIKSDERVIATPAVPATRDNLKNMVLCFPGQYKLEKLLSDFKVTVEVYNLELSKEMLPHEVKYHIVSKKDKKLLTPIKSKKTESKLVMPYVQSPAGPNAVRTSNFHLCGYVVFSLREVSRTNWTLNKVPYTSPLEGSFSMKIQSQLQLDTEFRGFLTMFDDISGFGAWHRRWCLLSSHTLSYWKYPDDETRKIPIGSIDLRGVVTENVGLVSRDICARLHTFLLETTRPRQPEDKDSLVLSVQGDITRIRHLLSADSKEEMLVWCRKLNTSLALLRSWRCTFDS</sequence>
<evidence type="ECO:0000259" key="3">
    <source>
        <dbReference type="PROSITE" id="PS50003"/>
    </source>
</evidence>
<dbReference type="PANTHER" id="PTHR21538:SF23">
    <property type="entry name" value="ANILLIN"/>
    <property type="match status" value="1"/>
</dbReference>
<dbReference type="CDD" id="cd01263">
    <property type="entry name" value="PH_anillin"/>
    <property type="match status" value="1"/>
</dbReference>
<dbReference type="PANTHER" id="PTHR21538">
    <property type="entry name" value="ANILLIN/RHOTEKIN RTKN"/>
    <property type="match status" value="1"/>
</dbReference>
<feature type="compositionally biased region" description="Basic and acidic residues" evidence="2">
    <location>
        <begin position="195"/>
        <end position="207"/>
    </location>
</feature>
<feature type="compositionally biased region" description="Basic and acidic residues" evidence="2">
    <location>
        <begin position="461"/>
        <end position="475"/>
    </location>
</feature>
<feature type="domain" description="PH" evidence="3">
    <location>
        <begin position="872"/>
        <end position="996"/>
    </location>
</feature>
<dbReference type="Pfam" id="PF08174">
    <property type="entry name" value="Anillin"/>
    <property type="match status" value="1"/>
</dbReference>
<dbReference type="Pfam" id="PF00169">
    <property type="entry name" value="PH"/>
    <property type="match status" value="1"/>
</dbReference>
<proteinExistence type="predicted"/>
<keyword evidence="1" id="KW-0175">Coiled coil</keyword>
<feature type="region of interest" description="Disordered" evidence="2">
    <location>
        <begin position="34"/>
        <end position="90"/>
    </location>
</feature>
<dbReference type="InterPro" id="IPR011993">
    <property type="entry name" value="PH-like_dom_sf"/>
</dbReference>
<gene>
    <name evidence="4" type="ORF">PYX00_004173</name>
</gene>
<feature type="compositionally biased region" description="Basic and acidic residues" evidence="2">
    <location>
        <begin position="216"/>
        <end position="226"/>
    </location>
</feature>
<dbReference type="Gene3D" id="2.30.29.30">
    <property type="entry name" value="Pleckstrin-homology domain (PH domain)/Phosphotyrosine-binding domain (PTB)"/>
    <property type="match status" value="1"/>
</dbReference>
<feature type="compositionally biased region" description="Basic and acidic residues" evidence="2">
    <location>
        <begin position="42"/>
        <end position="52"/>
    </location>
</feature>
<evidence type="ECO:0000256" key="2">
    <source>
        <dbReference type="SAM" id="MobiDB-lite"/>
    </source>
</evidence>
<dbReference type="FunFam" id="2.30.29.30:FF:000111">
    <property type="entry name" value="anillin isoform X1"/>
    <property type="match status" value="1"/>
</dbReference>
<feature type="compositionally biased region" description="Polar residues" evidence="2">
    <location>
        <begin position="59"/>
        <end position="74"/>
    </location>
</feature>
<evidence type="ECO:0000313" key="4">
    <source>
        <dbReference type="EMBL" id="KAL0276644.1"/>
    </source>
</evidence>
<dbReference type="InterPro" id="IPR051364">
    <property type="entry name" value="Cytokinesis/Rho-signaling"/>
</dbReference>
<dbReference type="InterPro" id="IPR001849">
    <property type="entry name" value="PH_domain"/>
</dbReference>
<name>A0AAW2I363_9NEOP</name>
<feature type="compositionally biased region" description="Basic and acidic residues" evidence="2">
    <location>
        <begin position="141"/>
        <end position="162"/>
    </location>
</feature>
<dbReference type="GO" id="GO:0000915">
    <property type="term" value="P:actomyosin contractile ring assembly"/>
    <property type="evidence" value="ECO:0007669"/>
    <property type="project" value="TreeGrafter"/>
</dbReference>
<feature type="region of interest" description="Disordered" evidence="2">
    <location>
        <begin position="117"/>
        <end position="162"/>
    </location>
</feature>
<feature type="compositionally biased region" description="Basic and acidic residues" evidence="2">
    <location>
        <begin position="398"/>
        <end position="413"/>
    </location>
</feature>
<feature type="region of interest" description="Disordered" evidence="2">
    <location>
        <begin position="490"/>
        <end position="512"/>
    </location>
</feature>
<organism evidence="4">
    <name type="scientific">Menopon gallinae</name>
    <name type="common">poultry shaft louse</name>
    <dbReference type="NCBI Taxonomy" id="328185"/>
    <lineage>
        <taxon>Eukaryota</taxon>
        <taxon>Metazoa</taxon>
        <taxon>Ecdysozoa</taxon>
        <taxon>Arthropoda</taxon>
        <taxon>Hexapoda</taxon>
        <taxon>Insecta</taxon>
        <taxon>Pterygota</taxon>
        <taxon>Neoptera</taxon>
        <taxon>Paraneoptera</taxon>
        <taxon>Psocodea</taxon>
        <taxon>Troctomorpha</taxon>
        <taxon>Phthiraptera</taxon>
        <taxon>Amblycera</taxon>
        <taxon>Menoponidae</taxon>
        <taxon>Menopon</taxon>
    </lineage>
</organism>
<comment type="caution">
    <text evidence="4">The sequence shown here is derived from an EMBL/GenBank/DDBJ whole genome shotgun (WGS) entry which is preliminary data.</text>
</comment>
<dbReference type="GO" id="GO:0031106">
    <property type="term" value="P:septin ring organization"/>
    <property type="evidence" value="ECO:0007669"/>
    <property type="project" value="TreeGrafter"/>
</dbReference>
<feature type="region of interest" description="Disordered" evidence="2">
    <location>
        <begin position="530"/>
        <end position="559"/>
    </location>
</feature>
<dbReference type="AlphaFoldDB" id="A0AAW2I363"/>
<accession>A0AAW2I363</accession>
<evidence type="ECO:0000256" key="1">
    <source>
        <dbReference type="ARBA" id="ARBA00023054"/>
    </source>
</evidence>